<evidence type="ECO:0000313" key="4">
    <source>
        <dbReference type="Proteomes" id="UP001497497"/>
    </source>
</evidence>
<organism evidence="3 4">
    <name type="scientific">Lymnaea stagnalis</name>
    <name type="common">Great pond snail</name>
    <name type="synonym">Helix stagnalis</name>
    <dbReference type="NCBI Taxonomy" id="6523"/>
    <lineage>
        <taxon>Eukaryota</taxon>
        <taxon>Metazoa</taxon>
        <taxon>Spiralia</taxon>
        <taxon>Lophotrochozoa</taxon>
        <taxon>Mollusca</taxon>
        <taxon>Gastropoda</taxon>
        <taxon>Heterobranchia</taxon>
        <taxon>Euthyneura</taxon>
        <taxon>Panpulmonata</taxon>
        <taxon>Hygrophila</taxon>
        <taxon>Lymnaeoidea</taxon>
        <taxon>Lymnaeidae</taxon>
        <taxon>Lymnaea</taxon>
    </lineage>
</organism>
<dbReference type="Gene3D" id="3.40.50.150">
    <property type="entry name" value="Vaccinia Virus protein VP39"/>
    <property type="match status" value="1"/>
</dbReference>
<evidence type="ECO:0000256" key="2">
    <source>
        <dbReference type="SAM" id="MobiDB-lite"/>
    </source>
</evidence>
<feature type="region of interest" description="Disordered" evidence="2">
    <location>
        <begin position="426"/>
        <end position="466"/>
    </location>
</feature>
<accession>A0AAV2HU01</accession>
<dbReference type="Proteomes" id="UP001497497">
    <property type="component" value="Unassembled WGS sequence"/>
</dbReference>
<dbReference type="InterPro" id="IPR029063">
    <property type="entry name" value="SAM-dependent_MTases_sf"/>
</dbReference>
<feature type="region of interest" description="Disordered" evidence="2">
    <location>
        <begin position="516"/>
        <end position="672"/>
    </location>
</feature>
<dbReference type="PANTHER" id="PTHR11579:SF9">
    <property type="entry name" value="PROTEIN-L-ISOASPARTATE O-METHYLTRANSFERASE"/>
    <property type="match status" value="1"/>
</dbReference>
<evidence type="ECO:0000256" key="1">
    <source>
        <dbReference type="ARBA" id="ARBA00005369"/>
    </source>
</evidence>
<protein>
    <recommendedName>
        <fullName evidence="5">Protein-L-isoaspartate O-methyltransferase domain-containing protein 1</fullName>
    </recommendedName>
</protein>
<dbReference type="GO" id="GO:0004719">
    <property type="term" value="F:protein-L-isoaspartate (D-aspartate) O-methyltransferase activity"/>
    <property type="evidence" value="ECO:0007669"/>
    <property type="project" value="InterPro"/>
</dbReference>
<keyword evidence="4" id="KW-1185">Reference proteome</keyword>
<evidence type="ECO:0008006" key="5">
    <source>
        <dbReference type="Google" id="ProtNLM"/>
    </source>
</evidence>
<dbReference type="Pfam" id="PF01135">
    <property type="entry name" value="PCMT"/>
    <property type="match status" value="1"/>
</dbReference>
<dbReference type="InterPro" id="IPR000682">
    <property type="entry name" value="PCMT"/>
</dbReference>
<dbReference type="SUPFAM" id="SSF53335">
    <property type="entry name" value="S-adenosyl-L-methionine-dependent methyltransferases"/>
    <property type="match status" value="1"/>
</dbReference>
<proteinExistence type="inferred from homology"/>
<name>A0AAV2HU01_LYMST</name>
<gene>
    <name evidence="3" type="ORF">GSLYS_00010329001</name>
</gene>
<reference evidence="3 4" key="1">
    <citation type="submission" date="2024-04" db="EMBL/GenBank/DDBJ databases">
        <authorList>
            <consortium name="Genoscope - CEA"/>
            <person name="William W."/>
        </authorList>
    </citation>
    <scope>NUCLEOTIDE SEQUENCE [LARGE SCALE GENOMIC DNA]</scope>
</reference>
<dbReference type="GO" id="GO:0005737">
    <property type="term" value="C:cytoplasm"/>
    <property type="evidence" value="ECO:0007669"/>
    <property type="project" value="TreeGrafter"/>
</dbReference>
<evidence type="ECO:0000313" key="3">
    <source>
        <dbReference type="EMBL" id="CAL1536416.1"/>
    </source>
</evidence>
<sequence length="690" mass="76720">MGGAVSSGQDNDELIDNLKEAEYIKTQEVERVFRIVDRAHYYLKECRENAYKDLAWKNGTLHLSAPCIYSEVMEALELRKGLSFLNLGSGTGYLNTMVGLMIGPFGINHGIELHSDNVNFAMERLESFIKIAKKFDDLELCEPQFVVGNCLNLAPENRLYDRVYCGAACPPELKDTFQNMIKVNGILVIPVGDQLLKIKRISQTEFTSDNILPVSFASLVQPGPAQKNANPILLAEVSPLTLQYLCRIVIREAIRNTFDFQLQEMSDTSHPSRKKFMGSSTILHSEMRRYPLNIVPTTGGLMIMGAFDQSDYDDDEEEPVMGATHEDEYMHRQLQQHAAEYRARVLARRHDNVHKTKQVTRHEVLDVDSNLSEIEEGLGVEGTTESNDINGNKNAAETSQVVKENEFESLEREDWAMADDKFDVEKTEMKGKMSPSVSGIKRQKNTSDREHSCRTKQFSSQNSHEIDQAVIISGQERDDHLSSAHPRPLFSKRSISLSSDDEVLVPKFNTQSPAILVTSSTGSPSQPRAITTSYSTSADTSETSGFGSLGDDALPVGSQHSGVGSFKEDLETMSTDVAPSSPVPNIGNKGSPWSTSSKGESSLDNDRTANDGDDSTDAGWMDMDDDDDDSQESDVRNINKKSQGGISDSEEEKDTHEHSPRGPDFSSYLKEKVHTLPIPSTLKAFILYYR</sequence>
<comment type="similarity">
    <text evidence="1">Belongs to the methyltransferase superfamily. L-isoaspartyl/D-aspartyl protein methyltransferase family.</text>
</comment>
<comment type="caution">
    <text evidence="3">The sequence shown here is derived from an EMBL/GenBank/DDBJ whole genome shotgun (WGS) entry which is preliminary data.</text>
</comment>
<dbReference type="AlphaFoldDB" id="A0AAV2HU01"/>
<feature type="compositionally biased region" description="Acidic residues" evidence="2">
    <location>
        <begin position="611"/>
        <end position="632"/>
    </location>
</feature>
<feature type="compositionally biased region" description="Polar residues" evidence="2">
    <location>
        <begin position="591"/>
        <end position="602"/>
    </location>
</feature>
<dbReference type="EMBL" id="CAXITT010000229">
    <property type="protein sequence ID" value="CAL1536416.1"/>
    <property type="molecule type" value="Genomic_DNA"/>
</dbReference>
<dbReference type="PANTHER" id="PTHR11579">
    <property type="entry name" value="PROTEIN-L-ISOASPARTATE O-METHYLTRANSFERASE"/>
    <property type="match status" value="1"/>
</dbReference>
<feature type="compositionally biased region" description="Polar residues" evidence="2">
    <location>
        <begin position="516"/>
        <end position="546"/>
    </location>
</feature>